<dbReference type="AlphaFoldDB" id="C1DEG4"/>
<dbReference type="Proteomes" id="UP000002424">
    <property type="component" value="Chromosome"/>
</dbReference>
<keyword evidence="2" id="KW-1185">Reference proteome</keyword>
<proteinExistence type="predicted"/>
<dbReference type="OrthoDB" id="7041852at2"/>
<accession>C1DEG4</accession>
<evidence type="ECO:0000313" key="1">
    <source>
        <dbReference type="EMBL" id="ACO78149.1"/>
    </source>
</evidence>
<dbReference type="KEGG" id="avn:Avin_19380"/>
<dbReference type="HOGENOM" id="CLU_2366826_0_0_6"/>
<evidence type="ECO:0000313" key="2">
    <source>
        <dbReference type="Proteomes" id="UP000002424"/>
    </source>
</evidence>
<organism evidence="1 2">
    <name type="scientific">Azotobacter vinelandii (strain DJ / ATCC BAA-1303)</name>
    <dbReference type="NCBI Taxonomy" id="322710"/>
    <lineage>
        <taxon>Bacteria</taxon>
        <taxon>Pseudomonadati</taxon>
        <taxon>Pseudomonadota</taxon>
        <taxon>Gammaproteobacteria</taxon>
        <taxon>Pseudomonadales</taxon>
        <taxon>Pseudomonadaceae</taxon>
        <taxon>Azotobacter</taxon>
    </lineage>
</organism>
<reference evidence="1 2" key="1">
    <citation type="journal article" date="2009" name="J. Bacteriol.">
        <title>Genome sequence of Azotobacter vinelandii, an obligate aerobe specialized to support diverse anaerobic metabolic processes.</title>
        <authorList>
            <person name="Setubal J.C."/>
            <person name="dos Santos P."/>
            <person name="Goldman B.S."/>
            <person name="Ertesvag H."/>
            <person name="Espin G."/>
            <person name="Rubio L.M."/>
            <person name="Valla S."/>
            <person name="Almeida N.F."/>
            <person name="Balasubramanian D."/>
            <person name="Cromes L."/>
            <person name="Curatti L."/>
            <person name="Du Z."/>
            <person name="Godsy E."/>
            <person name="Goodner B."/>
            <person name="Hellner-Burris K."/>
            <person name="Hernandez J.A."/>
            <person name="Houmiel K."/>
            <person name="Imperial J."/>
            <person name="Kennedy C."/>
            <person name="Larson T.J."/>
            <person name="Latreille P."/>
            <person name="Ligon L.S."/>
            <person name="Lu J."/>
            <person name="Maerk M."/>
            <person name="Miller N.M."/>
            <person name="Norton S."/>
            <person name="O'Carroll I.P."/>
            <person name="Paulsen I."/>
            <person name="Raulfs E.C."/>
            <person name="Roemer R."/>
            <person name="Rosser J."/>
            <person name="Segura D."/>
            <person name="Slater S."/>
            <person name="Stricklin S.L."/>
            <person name="Studholme D.J."/>
            <person name="Sun J."/>
            <person name="Viana C.J."/>
            <person name="Wallin E."/>
            <person name="Wang B."/>
            <person name="Wheeler C."/>
            <person name="Zhu H."/>
            <person name="Dean D.R."/>
            <person name="Dixon R."/>
            <person name="Wood D."/>
        </authorList>
    </citation>
    <scope>NUCLEOTIDE SEQUENCE [LARGE SCALE GENOMIC DNA]</scope>
    <source>
        <strain evidence="2">DJ / ATCC BAA-1303</strain>
    </source>
</reference>
<name>C1DEG4_AZOVD</name>
<gene>
    <name evidence="1" type="ordered locus">Avin_19380</name>
</gene>
<protein>
    <submittedName>
        <fullName evidence="1">Uncharacterized protein</fullName>
    </submittedName>
</protein>
<dbReference type="EMBL" id="CP001157">
    <property type="protein sequence ID" value="ACO78149.1"/>
    <property type="molecule type" value="Genomic_DNA"/>
</dbReference>
<dbReference type="EnsemblBacteria" id="ACO78149">
    <property type="protein sequence ID" value="ACO78149"/>
    <property type="gene ID" value="Avin_19380"/>
</dbReference>
<sequence>MIDQNYSPNLGVVLRNLFALGCLLASQGRIKEGLRVCHDVINALDQSGSNIYLGRLMAALLVDPVRIAREVGPSRELLSLFPTDKTRKSGPPTAG</sequence>